<dbReference type="EMBL" id="JMKJ01000333">
    <property type="protein sequence ID" value="KGG51294.1"/>
    <property type="molecule type" value="Genomic_DNA"/>
</dbReference>
<keyword evidence="2" id="KW-0418">Kinase</keyword>
<dbReference type="HOGENOM" id="CLU_1845586_0_0_1"/>
<dbReference type="RefSeq" id="XP_013237721.1">
    <property type="nucleotide sequence ID" value="XM_013382267.1"/>
</dbReference>
<dbReference type="PROSITE" id="PS00107">
    <property type="entry name" value="PROTEIN_KINASE_ATP"/>
    <property type="match status" value="1"/>
</dbReference>
<keyword evidence="1" id="KW-0067">ATP-binding</keyword>
<keyword evidence="3" id="KW-1185">Reference proteome</keyword>
<feature type="binding site" evidence="1">
    <location>
        <position position="85"/>
    </location>
    <ligand>
        <name>ATP</name>
        <dbReference type="ChEBI" id="CHEBI:30616"/>
    </ligand>
</feature>
<organism evidence="2 3">
    <name type="scientific">Mitosporidium daphniae</name>
    <dbReference type="NCBI Taxonomy" id="1485682"/>
    <lineage>
        <taxon>Eukaryota</taxon>
        <taxon>Fungi</taxon>
        <taxon>Fungi incertae sedis</taxon>
        <taxon>Microsporidia</taxon>
        <taxon>Mitosporidium</taxon>
    </lineage>
</organism>
<gene>
    <name evidence="2" type="ORF">DI09_3p560</name>
</gene>
<evidence type="ECO:0000313" key="2">
    <source>
        <dbReference type="EMBL" id="KGG51294.1"/>
    </source>
</evidence>
<dbReference type="GO" id="GO:0016301">
    <property type="term" value="F:kinase activity"/>
    <property type="evidence" value="ECO:0007669"/>
    <property type="project" value="UniProtKB-KW"/>
</dbReference>
<dbReference type="Gene3D" id="3.30.200.20">
    <property type="entry name" value="Phosphorylase Kinase, domain 1"/>
    <property type="match status" value="1"/>
</dbReference>
<sequence>MPALHIHAFSATYRAKLQPSPLGPSCKCADRNFPDPPHVIVHHGFTFKLGKKLGEGGFAKCFEVIDELSGKRLALKAIFLDSVVKLKAQSKARLAVLTNRYKLRRNFSCSMRLKFTNYSTIDTLSSFIEFFTMSATSTC</sequence>
<protein>
    <submittedName>
        <fullName evidence="2">Polo-like kinase</fullName>
    </submittedName>
</protein>
<evidence type="ECO:0000313" key="3">
    <source>
        <dbReference type="Proteomes" id="UP000029725"/>
    </source>
</evidence>
<dbReference type="SUPFAM" id="SSF56112">
    <property type="entry name" value="Protein kinase-like (PK-like)"/>
    <property type="match status" value="1"/>
</dbReference>
<keyword evidence="1" id="KW-0547">Nucleotide-binding</keyword>
<dbReference type="InterPro" id="IPR017441">
    <property type="entry name" value="Protein_kinase_ATP_BS"/>
</dbReference>
<evidence type="ECO:0000256" key="1">
    <source>
        <dbReference type="PROSITE-ProRule" id="PRU10141"/>
    </source>
</evidence>
<dbReference type="AlphaFoldDB" id="A0A098VR48"/>
<dbReference type="Proteomes" id="UP000029725">
    <property type="component" value="Unassembled WGS sequence"/>
</dbReference>
<name>A0A098VR48_9MICR</name>
<proteinExistence type="predicted"/>
<comment type="caution">
    <text evidence="2">The sequence shown here is derived from an EMBL/GenBank/DDBJ whole genome shotgun (WGS) entry which is preliminary data.</text>
</comment>
<reference evidence="2 3" key="1">
    <citation type="submission" date="2014-04" db="EMBL/GenBank/DDBJ databases">
        <title>A new species of microsporidia sheds light on the evolution of extreme parasitism.</title>
        <authorList>
            <person name="Haag K.L."/>
            <person name="James T.Y."/>
            <person name="Larsson R."/>
            <person name="Schaer T.M."/>
            <person name="Refardt D."/>
            <person name="Pombert J.-F."/>
            <person name="Ebert D."/>
        </authorList>
    </citation>
    <scope>NUCLEOTIDE SEQUENCE [LARGE SCALE GENOMIC DNA]</scope>
    <source>
        <strain evidence="2 3">UGP3</strain>
        <tissue evidence="2">Spores</tissue>
    </source>
</reference>
<dbReference type="VEuPathDB" id="MicrosporidiaDB:DI09_3p560"/>
<dbReference type="InterPro" id="IPR011009">
    <property type="entry name" value="Kinase-like_dom_sf"/>
</dbReference>
<keyword evidence="2" id="KW-0808">Transferase</keyword>
<dbReference type="GO" id="GO:0005524">
    <property type="term" value="F:ATP binding"/>
    <property type="evidence" value="ECO:0007669"/>
    <property type="project" value="UniProtKB-UniRule"/>
</dbReference>
<accession>A0A098VR48</accession>
<dbReference type="GeneID" id="25259857"/>